<sequence>MLMLYAIGMLALRENSNDYIEVRIPDVNFTKRYTWKDNGFYEGGYNVVGKETYYIDFVTDNQFNGTSIESAWWIALNTDYKSCDCGIPSVMYFYNSELEYIIQTTADLIDLQPNYCVPMTCTWK</sequence>
<dbReference type="WBParaSite" id="ACRNAN_scaffold18584.g16984.t1">
    <property type="protein sequence ID" value="ACRNAN_scaffold18584.g16984.t1"/>
    <property type="gene ID" value="ACRNAN_scaffold18584.g16984"/>
</dbReference>
<protein>
    <submittedName>
        <fullName evidence="2">Uncharacterized protein</fullName>
    </submittedName>
</protein>
<evidence type="ECO:0000313" key="1">
    <source>
        <dbReference type="Proteomes" id="UP000887540"/>
    </source>
</evidence>
<proteinExistence type="predicted"/>
<dbReference type="AlphaFoldDB" id="A0A914D6I5"/>
<name>A0A914D6I5_9BILA</name>
<dbReference type="Proteomes" id="UP000887540">
    <property type="component" value="Unplaced"/>
</dbReference>
<accession>A0A914D6I5</accession>
<evidence type="ECO:0000313" key="2">
    <source>
        <dbReference type="WBParaSite" id="ACRNAN_scaffold18584.g16984.t1"/>
    </source>
</evidence>
<keyword evidence="1" id="KW-1185">Reference proteome</keyword>
<organism evidence="1 2">
    <name type="scientific">Acrobeloides nanus</name>
    <dbReference type="NCBI Taxonomy" id="290746"/>
    <lineage>
        <taxon>Eukaryota</taxon>
        <taxon>Metazoa</taxon>
        <taxon>Ecdysozoa</taxon>
        <taxon>Nematoda</taxon>
        <taxon>Chromadorea</taxon>
        <taxon>Rhabditida</taxon>
        <taxon>Tylenchina</taxon>
        <taxon>Cephalobomorpha</taxon>
        <taxon>Cephaloboidea</taxon>
        <taxon>Cephalobidae</taxon>
        <taxon>Acrobeloides</taxon>
    </lineage>
</organism>
<reference evidence="2" key="1">
    <citation type="submission" date="2022-11" db="UniProtKB">
        <authorList>
            <consortium name="WormBaseParasite"/>
        </authorList>
    </citation>
    <scope>IDENTIFICATION</scope>
</reference>